<dbReference type="InterPro" id="IPR001810">
    <property type="entry name" value="F-box_dom"/>
</dbReference>
<evidence type="ECO:0000313" key="4">
    <source>
        <dbReference type="Proteomes" id="UP001140206"/>
    </source>
</evidence>
<proteinExistence type="predicted"/>
<sequence>MEGNWGELNQDLLHLISKKLGTFSNLIRFRSVCKQWRIDVEPTDLPARLPWLLQPDPTLFSTDYRVFSVSSKTTSQIKLPINHREFGHMFHKAPSMGFLLVNSFKPKQFLLNPLTETKLHIPFPKGYHRTIYMGPNPNSNSRTIKEGIHLVVLKLEFEKNPINSIMFWQSNNDKITTFRIPLYSGPALPGYYKGKLFVTERLLKKTSVFDMETGAKMNVVIPNPGMHDTFDFFIEAMGDLLGVVLSYFCDGDLCMYKLKVYQLKHTDEFEECTWIELQGIGDRVLFLNTENQGFCLSTSDFKGFRGNCIYYLELVEERNKDAKSSFHRRVLRYNMEDGTKEELLNYVDLNATWFVPSLD</sequence>
<dbReference type="Pfam" id="PF03478">
    <property type="entry name" value="Beta-prop_KIB1-4"/>
    <property type="match status" value="1"/>
</dbReference>
<organism evidence="3 4">
    <name type="scientific">Rhynchospora pubera</name>
    <dbReference type="NCBI Taxonomy" id="906938"/>
    <lineage>
        <taxon>Eukaryota</taxon>
        <taxon>Viridiplantae</taxon>
        <taxon>Streptophyta</taxon>
        <taxon>Embryophyta</taxon>
        <taxon>Tracheophyta</taxon>
        <taxon>Spermatophyta</taxon>
        <taxon>Magnoliopsida</taxon>
        <taxon>Liliopsida</taxon>
        <taxon>Poales</taxon>
        <taxon>Cyperaceae</taxon>
        <taxon>Cyperoideae</taxon>
        <taxon>Rhynchosporeae</taxon>
        <taxon>Rhynchospora</taxon>
    </lineage>
</organism>
<accession>A0AAV8CIC9</accession>
<evidence type="ECO:0000259" key="2">
    <source>
        <dbReference type="Pfam" id="PF03478"/>
    </source>
</evidence>
<gene>
    <name evidence="3" type="ORF">LUZ62_088617</name>
</gene>
<dbReference type="Pfam" id="PF00646">
    <property type="entry name" value="F-box"/>
    <property type="match status" value="1"/>
</dbReference>
<dbReference type="Proteomes" id="UP001140206">
    <property type="component" value="Chromosome 5"/>
</dbReference>
<reference evidence="3" key="1">
    <citation type="submission" date="2022-08" db="EMBL/GenBank/DDBJ databases">
        <authorList>
            <person name="Marques A."/>
        </authorList>
    </citation>
    <scope>NUCLEOTIDE SEQUENCE</scope>
    <source>
        <strain evidence="3">RhyPub2mFocal</strain>
        <tissue evidence="3">Leaves</tissue>
    </source>
</reference>
<feature type="domain" description="KIB1-4 beta-propeller" evidence="2">
    <location>
        <begin position="66"/>
        <end position="318"/>
    </location>
</feature>
<dbReference type="EMBL" id="JAMFTS010000005">
    <property type="protein sequence ID" value="KAJ4754212.1"/>
    <property type="molecule type" value="Genomic_DNA"/>
</dbReference>
<dbReference type="PANTHER" id="PTHR44259:SF114">
    <property type="entry name" value="OS06G0707300 PROTEIN"/>
    <property type="match status" value="1"/>
</dbReference>
<protein>
    <submittedName>
        <fullName evidence="3">F-box protein SKIP23</fullName>
    </submittedName>
</protein>
<feature type="domain" description="F-box" evidence="1">
    <location>
        <begin position="7"/>
        <end position="37"/>
    </location>
</feature>
<dbReference type="PANTHER" id="PTHR44259">
    <property type="entry name" value="OS07G0183000 PROTEIN-RELATED"/>
    <property type="match status" value="1"/>
</dbReference>
<evidence type="ECO:0000313" key="3">
    <source>
        <dbReference type="EMBL" id="KAJ4754212.1"/>
    </source>
</evidence>
<keyword evidence="4" id="KW-1185">Reference proteome</keyword>
<dbReference type="AlphaFoldDB" id="A0AAV8CIC9"/>
<dbReference type="InterPro" id="IPR050942">
    <property type="entry name" value="F-box_BR-signaling"/>
</dbReference>
<dbReference type="InterPro" id="IPR005174">
    <property type="entry name" value="KIB1-4_b-propeller"/>
</dbReference>
<comment type="caution">
    <text evidence="3">The sequence shown here is derived from an EMBL/GenBank/DDBJ whole genome shotgun (WGS) entry which is preliminary data.</text>
</comment>
<name>A0AAV8CIC9_9POAL</name>
<evidence type="ECO:0000259" key="1">
    <source>
        <dbReference type="Pfam" id="PF00646"/>
    </source>
</evidence>